<dbReference type="OrthoDB" id="37537at2759"/>
<evidence type="ECO:0000259" key="2">
    <source>
        <dbReference type="Pfam" id="PF00248"/>
    </source>
</evidence>
<dbReference type="STRING" id="253628.A0A0D2B4U4"/>
<dbReference type="CDD" id="cd19077">
    <property type="entry name" value="AKR_AKR8A1-2"/>
    <property type="match status" value="1"/>
</dbReference>
<accession>A0A0D2B4U4</accession>
<reference evidence="3 4" key="1">
    <citation type="submission" date="2015-01" db="EMBL/GenBank/DDBJ databases">
        <title>The Genome Sequence of Ochroconis gallopava CBS43764.</title>
        <authorList>
            <consortium name="The Broad Institute Genomics Platform"/>
            <person name="Cuomo C."/>
            <person name="de Hoog S."/>
            <person name="Gorbushina A."/>
            <person name="Stielow B."/>
            <person name="Teixiera M."/>
            <person name="Abouelleil A."/>
            <person name="Chapman S.B."/>
            <person name="Priest M."/>
            <person name="Young S.K."/>
            <person name="Wortman J."/>
            <person name="Nusbaum C."/>
            <person name="Birren B."/>
        </authorList>
    </citation>
    <scope>NUCLEOTIDE SEQUENCE [LARGE SCALE GENOMIC DNA]</scope>
    <source>
        <strain evidence="3 4">CBS 43764</strain>
    </source>
</reference>
<protein>
    <recommendedName>
        <fullName evidence="2">NADP-dependent oxidoreductase domain-containing protein</fullName>
    </recommendedName>
</protein>
<keyword evidence="1" id="KW-0560">Oxidoreductase</keyword>
<keyword evidence="4" id="KW-1185">Reference proteome</keyword>
<dbReference type="Pfam" id="PF00248">
    <property type="entry name" value="Aldo_ket_red"/>
    <property type="match status" value="1"/>
</dbReference>
<dbReference type="AlphaFoldDB" id="A0A0D2B4U4"/>
<dbReference type="InterPro" id="IPR036812">
    <property type="entry name" value="NAD(P)_OxRdtase_dom_sf"/>
</dbReference>
<dbReference type="Gene3D" id="3.20.20.100">
    <property type="entry name" value="NADP-dependent oxidoreductase domain"/>
    <property type="match status" value="1"/>
</dbReference>
<feature type="domain" description="NADP-dependent oxidoreductase" evidence="2">
    <location>
        <begin position="14"/>
        <end position="307"/>
    </location>
</feature>
<evidence type="ECO:0000313" key="3">
    <source>
        <dbReference type="EMBL" id="KIW06259.1"/>
    </source>
</evidence>
<dbReference type="HOGENOM" id="CLU_023205_2_1_1"/>
<dbReference type="InterPro" id="IPR050791">
    <property type="entry name" value="Aldo-Keto_reductase"/>
</dbReference>
<organism evidence="3 4">
    <name type="scientific">Verruconis gallopava</name>
    <dbReference type="NCBI Taxonomy" id="253628"/>
    <lineage>
        <taxon>Eukaryota</taxon>
        <taxon>Fungi</taxon>
        <taxon>Dikarya</taxon>
        <taxon>Ascomycota</taxon>
        <taxon>Pezizomycotina</taxon>
        <taxon>Dothideomycetes</taxon>
        <taxon>Pleosporomycetidae</taxon>
        <taxon>Venturiales</taxon>
        <taxon>Sympoventuriaceae</taxon>
        <taxon>Verruconis</taxon>
    </lineage>
</organism>
<dbReference type="GeneID" id="27310704"/>
<dbReference type="GO" id="GO:0005737">
    <property type="term" value="C:cytoplasm"/>
    <property type="evidence" value="ECO:0007669"/>
    <property type="project" value="TreeGrafter"/>
</dbReference>
<proteinExistence type="predicted"/>
<dbReference type="EMBL" id="KN847535">
    <property type="protein sequence ID" value="KIW06259.1"/>
    <property type="molecule type" value="Genomic_DNA"/>
</dbReference>
<dbReference type="RefSeq" id="XP_016216128.1">
    <property type="nucleotide sequence ID" value="XM_016355822.1"/>
</dbReference>
<evidence type="ECO:0000256" key="1">
    <source>
        <dbReference type="ARBA" id="ARBA00023002"/>
    </source>
</evidence>
<evidence type="ECO:0000313" key="4">
    <source>
        <dbReference type="Proteomes" id="UP000053259"/>
    </source>
</evidence>
<dbReference type="GO" id="GO:0016491">
    <property type="term" value="F:oxidoreductase activity"/>
    <property type="evidence" value="ECO:0007669"/>
    <property type="project" value="UniProtKB-KW"/>
</dbReference>
<dbReference type="SUPFAM" id="SSF51430">
    <property type="entry name" value="NAD(P)-linked oxidoreductase"/>
    <property type="match status" value="1"/>
</dbReference>
<dbReference type="Proteomes" id="UP000053259">
    <property type="component" value="Unassembled WGS sequence"/>
</dbReference>
<dbReference type="PANTHER" id="PTHR43625">
    <property type="entry name" value="AFLATOXIN B1 ALDEHYDE REDUCTASE"/>
    <property type="match status" value="1"/>
</dbReference>
<dbReference type="PANTHER" id="PTHR43625:SF78">
    <property type="entry name" value="PYRIDOXAL REDUCTASE-RELATED"/>
    <property type="match status" value="1"/>
</dbReference>
<gene>
    <name evidence="3" type="ORF">PV09_02731</name>
</gene>
<dbReference type="InParanoid" id="A0A0D2B4U4"/>
<dbReference type="VEuPathDB" id="FungiDB:PV09_02731"/>
<dbReference type="InterPro" id="IPR023210">
    <property type="entry name" value="NADP_OxRdtase_dom"/>
</dbReference>
<name>A0A0D2B4U4_9PEZI</name>
<sequence>MTTKLVGKTVGTTGFGLMGLSWRAKPQPIEDSIAVMKAALNAGANFWNGGTFYGTPEYNSAHVLKAYFDKYPEDASKVVISIKGGHGKAGIDGSPENMRREVDNFYSIVGDRCKIDIFECARVDPKVPIETTVGALAELVKEGKIGGVGLSECKADTIRRAAKVTRIASVEVEFSLFSVDILTNGVADACAELGIPIVAYSPLSRGFLTGELRKFEDLPEDDMRRHYPRFQPENFDNNLKLVDEVMKIANAKGCSASAVAIGWVKAHSGHPAEIIPIPGTTKPKRLEENMQDAKLTSEDIKQLNEAVKKCEVLGGRYPAAVDALSWG</sequence>
<dbReference type="FunCoup" id="A0A0D2B4U4">
    <property type="interactions" value="35"/>
</dbReference>